<dbReference type="InterPro" id="IPR029865">
    <property type="entry name" value="KIAA0319-like"/>
</dbReference>
<organism evidence="7 8">
    <name type="scientific">Caerostris extrusa</name>
    <name type="common">Bark spider</name>
    <name type="synonym">Caerostris bankana</name>
    <dbReference type="NCBI Taxonomy" id="172846"/>
    <lineage>
        <taxon>Eukaryota</taxon>
        <taxon>Metazoa</taxon>
        <taxon>Ecdysozoa</taxon>
        <taxon>Arthropoda</taxon>
        <taxon>Chelicerata</taxon>
        <taxon>Arachnida</taxon>
        <taxon>Araneae</taxon>
        <taxon>Araneomorphae</taxon>
        <taxon>Entelegynae</taxon>
        <taxon>Araneoidea</taxon>
        <taxon>Araneidae</taxon>
        <taxon>Caerostris</taxon>
    </lineage>
</organism>
<comment type="subcellular location">
    <subcellularLocation>
        <location evidence="1">Membrane</location>
    </subcellularLocation>
</comment>
<dbReference type="EMBL" id="BPLR01002438">
    <property type="protein sequence ID" value="GIX73712.1"/>
    <property type="molecule type" value="Genomic_DNA"/>
</dbReference>
<reference evidence="7 8" key="1">
    <citation type="submission" date="2021-06" db="EMBL/GenBank/DDBJ databases">
        <title>Caerostris extrusa draft genome.</title>
        <authorList>
            <person name="Kono N."/>
            <person name="Arakawa K."/>
        </authorList>
    </citation>
    <scope>NUCLEOTIDE SEQUENCE [LARGE SCALE GENOMIC DNA]</scope>
</reference>
<feature type="transmembrane region" description="Helical" evidence="6">
    <location>
        <begin position="410"/>
        <end position="436"/>
    </location>
</feature>
<dbReference type="Gene3D" id="2.60.40.10">
    <property type="entry name" value="Immunoglobulins"/>
    <property type="match status" value="3"/>
</dbReference>
<dbReference type="Proteomes" id="UP001054945">
    <property type="component" value="Unassembled WGS sequence"/>
</dbReference>
<proteinExistence type="predicted"/>
<keyword evidence="3 6" id="KW-1133">Transmembrane helix</keyword>
<dbReference type="GO" id="GO:0031410">
    <property type="term" value="C:cytoplasmic vesicle"/>
    <property type="evidence" value="ECO:0007669"/>
    <property type="project" value="TreeGrafter"/>
</dbReference>
<evidence type="ECO:0000256" key="4">
    <source>
        <dbReference type="ARBA" id="ARBA00023136"/>
    </source>
</evidence>
<dbReference type="GO" id="GO:0001764">
    <property type="term" value="P:neuron migration"/>
    <property type="evidence" value="ECO:0007669"/>
    <property type="project" value="TreeGrafter"/>
</dbReference>
<gene>
    <name evidence="7" type="primary">KIAA0319</name>
    <name evidence="7" type="ORF">CEXT_809271</name>
</gene>
<keyword evidence="4 6" id="KW-0472">Membrane</keyword>
<dbReference type="AlphaFoldDB" id="A0AAV4MN51"/>
<dbReference type="PANTHER" id="PTHR46182">
    <property type="entry name" value="FI19480P1"/>
    <property type="match status" value="1"/>
</dbReference>
<evidence type="ECO:0000256" key="2">
    <source>
        <dbReference type="ARBA" id="ARBA00022692"/>
    </source>
</evidence>
<evidence type="ECO:0000313" key="8">
    <source>
        <dbReference type="Proteomes" id="UP001054945"/>
    </source>
</evidence>
<evidence type="ECO:0000256" key="1">
    <source>
        <dbReference type="ARBA" id="ARBA00004370"/>
    </source>
</evidence>
<dbReference type="GO" id="GO:0016020">
    <property type="term" value="C:membrane"/>
    <property type="evidence" value="ECO:0007669"/>
    <property type="project" value="UniProtKB-SubCell"/>
</dbReference>
<dbReference type="InterPro" id="IPR035986">
    <property type="entry name" value="PKD_dom_sf"/>
</dbReference>
<dbReference type="Pfam" id="PF22352">
    <property type="entry name" value="K319L-like_PKD"/>
    <property type="match status" value="2"/>
</dbReference>
<evidence type="ECO:0000256" key="6">
    <source>
        <dbReference type="SAM" id="Phobius"/>
    </source>
</evidence>
<dbReference type="FunFam" id="2.60.40.10:FF:000061">
    <property type="entry name" value="Dyslexia-associated protein KIAA0319 homolog"/>
    <property type="match status" value="1"/>
</dbReference>
<evidence type="ECO:0000313" key="7">
    <source>
        <dbReference type="EMBL" id="GIX73712.1"/>
    </source>
</evidence>
<keyword evidence="2 6" id="KW-0812">Transmembrane</keyword>
<dbReference type="InterPro" id="IPR013783">
    <property type="entry name" value="Ig-like_fold"/>
</dbReference>
<evidence type="ECO:0000256" key="5">
    <source>
        <dbReference type="ARBA" id="ARBA00023180"/>
    </source>
</evidence>
<dbReference type="PANTHER" id="PTHR46182:SF2">
    <property type="entry name" value="FI19480P1"/>
    <property type="match status" value="1"/>
</dbReference>
<name>A0AAV4MN51_CAEEX</name>
<keyword evidence="8" id="KW-1185">Reference proteome</keyword>
<protein>
    <submittedName>
        <fullName evidence="7">Dyslexia-associated protein KIAA0319</fullName>
    </submittedName>
</protein>
<accession>A0AAV4MN51</accession>
<comment type="caution">
    <text evidence="7">The sequence shown here is derived from an EMBL/GenBank/DDBJ whole genome shotgun (WGS) entry which is preliminary data.</text>
</comment>
<dbReference type="SUPFAM" id="SSF49299">
    <property type="entry name" value="PKD domain"/>
    <property type="match status" value="1"/>
</dbReference>
<evidence type="ECO:0000256" key="3">
    <source>
        <dbReference type="ARBA" id="ARBA00022989"/>
    </source>
</evidence>
<sequence length="475" mass="53818">MLNQKFVIYLPQNEVTLNGNLSTDDKGIKSWEWKKSPDTDKAVDMEGTNGPYLHLSQLEVGVYKFILKVTDTADQTSTTEVHLFVKPESNTPPVANAGTDKKVTLPLQGSVILNGTASKDNIKITQWKWEQISVIFYEFFVVVDQNLPFSWVLILPIAEVTGFIPGFYQFMLTVYDEKNAHSSATVNVTVIQTENIPPRANAGGDKTIYLPCDVIVMNGSLSSDDVSIVKYQWTRDPASLAAGYRLRNLEYRYRLRNLENCNVNHLSDVQGASSSDTASLIVKPSKDVIDEIEIVVNADIKSFTQEQEDTLLRQLEILLHEAEPVKVNLIKLDSERHTRRVVLVFTVERTSSLSADVQVLSVDTVVCQNKCSGHGICDPYTKHCVCEAFWMQDIFRYNFGDKESNCDWSILYVIIVSFTIVVALAGVLWSVACCFSRMRFSKPKKRHRYTLLNDFNDRREKEKNVFLMVKLKKAV</sequence>
<keyword evidence="5" id="KW-0325">Glycoprotein</keyword>